<dbReference type="PROSITE" id="PS51198">
    <property type="entry name" value="UVRD_HELICASE_ATP_BIND"/>
    <property type="match status" value="1"/>
</dbReference>
<evidence type="ECO:0000313" key="7">
    <source>
        <dbReference type="EMBL" id="MBG0568713.1"/>
    </source>
</evidence>
<name>A0A931CLY1_9ACTN</name>
<gene>
    <name evidence="7" type="ORF">I4J89_45590</name>
</gene>
<dbReference type="EMBL" id="JADQTO010000043">
    <property type="protein sequence ID" value="MBG0568713.1"/>
    <property type="molecule type" value="Genomic_DNA"/>
</dbReference>
<dbReference type="RefSeq" id="WP_196420483.1">
    <property type="nucleotide sequence ID" value="NZ_JADQTO010000043.1"/>
</dbReference>
<dbReference type="Gene3D" id="1.10.486.10">
    <property type="entry name" value="PCRA, domain 4"/>
    <property type="match status" value="1"/>
</dbReference>
<protein>
    <submittedName>
        <fullName evidence="7">ATP-dependent helicase</fullName>
    </submittedName>
</protein>
<evidence type="ECO:0000256" key="3">
    <source>
        <dbReference type="ARBA" id="ARBA00022806"/>
    </source>
</evidence>
<dbReference type="InterPro" id="IPR000212">
    <property type="entry name" value="DNA_helicase_UvrD/REP"/>
</dbReference>
<dbReference type="PANTHER" id="PTHR11070:SF2">
    <property type="entry name" value="ATP-DEPENDENT DNA HELICASE SRS2"/>
    <property type="match status" value="1"/>
</dbReference>
<feature type="domain" description="UvrD-like helicase ATP-binding" evidence="6">
    <location>
        <begin position="6"/>
        <end position="297"/>
    </location>
</feature>
<keyword evidence="3 5" id="KW-0347">Helicase</keyword>
<dbReference type="GO" id="GO:0003677">
    <property type="term" value="F:DNA binding"/>
    <property type="evidence" value="ECO:0007669"/>
    <property type="project" value="InterPro"/>
</dbReference>
<evidence type="ECO:0000256" key="1">
    <source>
        <dbReference type="ARBA" id="ARBA00022741"/>
    </source>
</evidence>
<accession>A0A931CLY1</accession>
<keyword evidence="1 5" id="KW-0547">Nucleotide-binding</keyword>
<evidence type="ECO:0000313" key="8">
    <source>
        <dbReference type="Proteomes" id="UP000598146"/>
    </source>
</evidence>
<dbReference type="GO" id="GO:0005524">
    <property type="term" value="F:ATP binding"/>
    <property type="evidence" value="ECO:0007669"/>
    <property type="project" value="UniProtKB-UniRule"/>
</dbReference>
<dbReference type="InterPro" id="IPR027417">
    <property type="entry name" value="P-loop_NTPase"/>
</dbReference>
<dbReference type="InterPro" id="IPR014016">
    <property type="entry name" value="UvrD-like_ATP-bd"/>
</dbReference>
<evidence type="ECO:0000256" key="5">
    <source>
        <dbReference type="PROSITE-ProRule" id="PRU00560"/>
    </source>
</evidence>
<evidence type="ECO:0000256" key="2">
    <source>
        <dbReference type="ARBA" id="ARBA00022801"/>
    </source>
</evidence>
<organism evidence="7 8">
    <name type="scientific">Actinoplanes aureus</name>
    <dbReference type="NCBI Taxonomy" id="2792083"/>
    <lineage>
        <taxon>Bacteria</taxon>
        <taxon>Bacillati</taxon>
        <taxon>Actinomycetota</taxon>
        <taxon>Actinomycetes</taxon>
        <taxon>Micromonosporales</taxon>
        <taxon>Micromonosporaceae</taxon>
        <taxon>Actinoplanes</taxon>
    </lineage>
</organism>
<dbReference type="GO" id="GO:0043138">
    <property type="term" value="F:3'-5' DNA helicase activity"/>
    <property type="evidence" value="ECO:0007669"/>
    <property type="project" value="TreeGrafter"/>
</dbReference>
<dbReference type="SUPFAM" id="SSF52540">
    <property type="entry name" value="P-loop containing nucleoside triphosphate hydrolases"/>
    <property type="match status" value="1"/>
</dbReference>
<dbReference type="GO" id="GO:0016787">
    <property type="term" value="F:hydrolase activity"/>
    <property type="evidence" value="ECO:0007669"/>
    <property type="project" value="UniProtKB-UniRule"/>
</dbReference>
<keyword evidence="8" id="KW-1185">Reference proteome</keyword>
<dbReference type="GO" id="GO:0000725">
    <property type="term" value="P:recombinational repair"/>
    <property type="evidence" value="ECO:0007669"/>
    <property type="project" value="TreeGrafter"/>
</dbReference>
<sequence length="635" mass="69889">MSLNAEQRAALWDSDGQPIRSHRILSARPGTGKTTTLTSYCIDLAERWPQWHKPWQGMATLSYTNVAKDELQHKIRKLGKAASLLQTPHFVGTVDAFVNQYLFLPHAAAAMGTTTDRPTLVGEPYQQWKNQWNLDKTKPNDAYSTMWFDCYSIGLDGRPIRIDGNPRPRFGSAKKVTDANATKILAMKRHVWASGLALQADANYLAHQALLSSPALTKAIIRRFPAFIVDEAQDLTEVQHAILDHLVAAGLNHAVVVGDENQAIYEWNTARPELFIAKATSGPPWTRAVLTETYRCSPAICTTLTNLADDGTRLVPADDGKNKAYAAPVTVRAISDNEPAEVAAAVEELAAVLTGEAAHDGNDDNTKSLLVLTRGADHARRLEAGYSGITATATERTVWEEPLTRDFLKVIYLLSASDEYRAFEAYESLLRKLGGYVSANDMRAAIRREWGLAEDAETLYRVALFGDLKVLKKIVLAKSCARISDGVAMCDLTLRAVRSDRLAKFKRDCASFRGDAKEKQNQLLSSIFSAREARTWKTHDRYPDVRVGFATAHASKGETHDAVLLVTKSRAGSCGCPQSAAAWPKIFKHSMAECEAKRIVYVAISRAAQHLTILAPAGVDGDWRAMTQESDIVKA</sequence>
<proteinExistence type="predicted"/>
<dbReference type="AlphaFoldDB" id="A0A931CLY1"/>
<dbReference type="Proteomes" id="UP000598146">
    <property type="component" value="Unassembled WGS sequence"/>
</dbReference>
<dbReference type="Pfam" id="PF00580">
    <property type="entry name" value="UvrD-helicase"/>
    <property type="match status" value="1"/>
</dbReference>
<dbReference type="Gene3D" id="3.40.50.300">
    <property type="entry name" value="P-loop containing nucleotide triphosphate hydrolases"/>
    <property type="match status" value="2"/>
</dbReference>
<evidence type="ECO:0000256" key="4">
    <source>
        <dbReference type="ARBA" id="ARBA00022840"/>
    </source>
</evidence>
<keyword evidence="2 5" id="KW-0378">Hydrolase</keyword>
<feature type="binding site" evidence="5">
    <location>
        <begin position="27"/>
        <end position="34"/>
    </location>
    <ligand>
        <name>ATP</name>
        <dbReference type="ChEBI" id="CHEBI:30616"/>
    </ligand>
</feature>
<keyword evidence="4 5" id="KW-0067">ATP-binding</keyword>
<reference evidence="7" key="1">
    <citation type="submission" date="2020-11" db="EMBL/GenBank/DDBJ databases">
        <title>Isolation and identification of active actinomycetes.</title>
        <authorList>
            <person name="Sun X."/>
        </authorList>
    </citation>
    <scope>NUCLEOTIDE SEQUENCE</scope>
    <source>
        <strain evidence="7">NEAU-A11</strain>
    </source>
</reference>
<evidence type="ECO:0000259" key="6">
    <source>
        <dbReference type="PROSITE" id="PS51198"/>
    </source>
</evidence>
<dbReference type="PANTHER" id="PTHR11070">
    <property type="entry name" value="UVRD / RECB / PCRA DNA HELICASE FAMILY MEMBER"/>
    <property type="match status" value="1"/>
</dbReference>
<comment type="caution">
    <text evidence="7">The sequence shown here is derived from an EMBL/GenBank/DDBJ whole genome shotgun (WGS) entry which is preliminary data.</text>
</comment>